<comment type="similarity">
    <text evidence="1">Belongs to the UPF0213 family.</text>
</comment>
<dbReference type="InterPro" id="IPR000305">
    <property type="entry name" value="GIY-YIG_endonuc"/>
</dbReference>
<dbReference type="AlphaFoldDB" id="A0A7X2T3H2"/>
<dbReference type="PANTHER" id="PTHR34477:SF1">
    <property type="entry name" value="UPF0213 PROTEIN YHBQ"/>
    <property type="match status" value="1"/>
</dbReference>
<keyword evidence="4" id="KW-1185">Reference proteome</keyword>
<dbReference type="Proteomes" id="UP000470082">
    <property type="component" value="Unassembled WGS sequence"/>
</dbReference>
<proteinExistence type="inferred from homology"/>
<dbReference type="EMBL" id="VUMM01000007">
    <property type="protein sequence ID" value="MSS01472.1"/>
    <property type="molecule type" value="Genomic_DNA"/>
</dbReference>
<evidence type="ECO:0000313" key="4">
    <source>
        <dbReference type="Proteomes" id="UP000470082"/>
    </source>
</evidence>
<evidence type="ECO:0000313" key="3">
    <source>
        <dbReference type="EMBL" id="MSS01472.1"/>
    </source>
</evidence>
<gene>
    <name evidence="3" type="ORF">FYJ50_05060</name>
</gene>
<dbReference type="RefSeq" id="WP_154460007.1">
    <property type="nucleotide sequence ID" value="NZ_VUMM01000007.1"/>
</dbReference>
<evidence type="ECO:0000256" key="1">
    <source>
        <dbReference type="ARBA" id="ARBA00007435"/>
    </source>
</evidence>
<dbReference type="InterPro" id="IPR035901">
    <property type="entry name" value="GIY-YIG_endonuc_sf"/>
</dbReference>
<dbReference type="Pfam" id="PF01541">
    <property type="entry name" value="GIY-YIG"/>
    <property type="match status" value="1"/>
</dbReference>
<evidence type="ECO:0000259" key="2">
    <source>
        <dbReference type="PROSITE" id="PS50164"/>
    </source>
</evidence>
<reference evidence="3 4" key="1">
    <citation type="submission" date="2019-08" db="EMBL/GenBank/DDBJ databases">
        <title>In-depth cultivation of the pig gut microbiome towards novel bacterial diversity and tailored functional studies.</title>
        <authorList>
            <person name="Wylensek D."/>
            <person name="Hitch T.C.A."/>
            <person name="Clavel T."/>
        </authorList>
    </citation>
    <scope>NUCLEOTIDE SEQUENCE [LARGE SCALE GENOMIC DNA]</scope>
    <source>
        <strain evidence="3 4">LKV-178-WT-2G</strain>
    </source>
</reference>
<dbReference type="InterPro" id="IPR050190">
    <property type="entry name" value="UPF0213_domain"/>
</dbReference>
<accession>A0A7X2T3H2</accession>
<dbReference type="SUPFAM" id="SSF82771">
    <property type="entry name" value="GIY-YIG endonuclease"/>
    <property type="match status" value="1"/>
</dbReference>
<dbReference type="Gene3D" id="3.40.1440.10">
    <property type="entry name" value="GIY-YIG endonuclease"/>
    <property type="match status" value="1"/>
</dbReference>
<feature type="domain" description="GIY-YIG" evidence="2">
    <location>
        <begin position="1"/>
        <end position="75"/>
    </location>
</feature>
<dbReference type="CDD" id="cd10456">
    <property type="entry name" value="GIY-YIG_UPF0213"/>
    <property type="match status" value="1"/>
</dbReference>
<sequence>MYYVYILECCDKSLYTGYTNHLEKRIKAHNEGKGAKYTKGRRPVSLVYFESFQTKSEALKREYAIKQFSRKKKLELIKSSILNPIKDKF</sequence>
<comment type="caution">
    <text evidence="3">The sequence shown here is derived from an EMBL/GenBank/DDBJ whole genome shotgun (WGS) entry which is preliminary data.</text>
</comment>
<dbReference type="PANTHER" id="PTHR34477">
    <property type="entry name" value="UPF0213 PROTEIN YHBQ"/>
    <property type="match status" value="1"/>
</dbReference>
<organism evidence="3 4">
    <name type="scientific">Floccifex porci</name>
    <dbReference type="NCBI Taxonomy" id="2606629"/>
    <lineage>
        <taxon>Bacteria</taxon>
        <taxon>Bacillati</taxon>
        <taxon>Bacillota</taxon>
        <taxon>Erysipelotrichia</taxon>
        <taxon>Erysipelotrichales</taxon>
        <taxon>Erysipelotrichaceae</taxon>
        <taxon>Floccifex</taxon>
    </lineage>
</organism>
<protein>
    <submittedName>
        <fullName evidence="3">GIY-YIG nuclease family protein</fullName>
    </submittedName>
</protein>
<dbReference type="PROSITE" id="PS50164">
    <property type="entry name" value="GIY_YIG"/>
    <property type="match status" value="1"/>
</dbReference>
<name>A0A7X2T3H2_9FIRM</name>